<dbReference type="AlphaFoldDB" id="A0A0A9EDJ2"/>
<organism evidence="1">
    <name type="scientific">Arundo donax</name>
    <name type="common">Giant reed</name>
    <name type="synonym">Donax arundinaceus</name>
    <dbReference type="NCBI Taxonomy" id="35708"/>
    <lineage>
        <taxon>Eukaryota</taxon>
        <taxon>Viridiplantae</taxon>
        <taxon>Streptophyta</taxon>
        <taxon>Embryophyta</taxon>
        <taxon>Tracheophyta</taxon>
        <taxon>Spermatophyta</taxon>
        <taxon>Magnoliopsida</taxon>
        <taxon>Liliopsida</taxon>
        <taxon>Poales</taxon>
        <taxon>Poaceae</taxon>
        <taxon>PACMAD clade</taxon>
        <taxon>Arundinoideae</taxon>
        <taxon>Arundineae</taxon>
        <taxon>Arundo</taxon>
    </lineage>
</organism>
<sequence length="50" mass="5966">MIHPRSISHICLKEWLIKSHRTQTYKQEKKHARLLLISKSLANLRTRLTS</sequence>
<reference evidence="1" key="1">
    <citation type="submission" date="2014-09" db="EMBL/GenBank/DDBJ databases">
        <authorList>
            <person name="Magalhaes I.L.F."/>
            <person name="Oliveira U."/>
            <person name="Santos F.R."/>
            <person name="Vidigal T.H.D.A."/>
            <person name="Brescovit A.D."/>
            <person name="Santos A.J."/>
        </authorList>
    </citation>
    <scope>NUCLEOTIDE SEQUENCE</scope>
    <source>
        <tissue evidence="1">Shoot tissue taken approximately 20 cm above the soil surface</tissue>
    </source>
</reference>
<name>A0A0A9EDJ2_ARUDO</name>
<evidence type="ECO:0000313" key="1">
    <source>
        <dbReference type="EMBL" id="JAD95960.1"/>
    </source>
</evidence>
<proteinExistence type="predicted"/>
<reference evidence="1" key="2">
    <citation type="journal article" date="2015" name="Data Brief">
        <title>Shoot transcriptome of the giant reed, Arundo donax.</title>
        <authorList>
            <person name="Barrero R.A."/>
            <person name="Guerrero F.D."/>
            <person name="Moolhuijzen P."/>
            <person name="Goolsby J.A."/>
            <person name="Tidwell J."/>
            <person name="Bellgard S.E."/>
            <person name="Bellgard M.I."/>
        </authorList>
    </citation>
    <scope>NUCLEOTIDE SEQUENCE</scope>
    <source>
        <tissue evidence="1">Shoot tissue taken approximately 20 cm above the soil surface</tissue>
    </source>
</reference>
<protein>
    <submittedName>
        <fullName evidence="1">Uncharacterized protein</fullName>
    </submittedName>
</protein>
<dbReference type="EMBL" id="GBRH01201935">
    <property type="protein sequence ID" value="JAD95960.1"/>
    <property type="molecule type" value="Transcribed_RNA"/>
</dbReference>
<accession>A0A0A9EDJ2</accession>